<protein>
    <submittedName>
        <fullName evidence="1">Uncharacterized protein</fullName>
    </submittedName>
</protein>
<evidence type="ECO:0000313" key="1">
    <source>
        <dbReference type="EMBL" id="KAH3836443.1"/>
    </source>
</evidence>
<name>A0A9D4QMD4_DREPO</name>
<reference evidence="1" key="2">
    <citation type="submission" date="2020-11" db="EMBL/GenBank/DDBJ databases">
        <authorList>
            <person name="McCartney M.A."/>
            <person name="Auch B."/>
            <person name="Kono T."/>
            <person name="Mallez S."/>
            <person name="Becker A."/>
            <person name="Gohl D.M."/>
            <person name="Silverstein K.A.T."/>
            <person name="Koren S."/>
            <person name="Bechman K.B."/>
            <person name="Herman A."/>
            <person name="Abrahante J.E."/>
            <person name="Garbe J."/>
        </authorList>
    </citation>
    <scope>NUCLEOTIDE SEQUENCE</scope>
    <source>
        <strain evidence="1">Duluth1</strain>
        <tissue evidence="1">Whole animal</tissue>
    </source>
</reference>
<gene>
    <name evidence="1" type="ORF">DPMN_109813</name>
</gene>
<evidence type="ECO:0000313" key="2">
    <source>
        <dbReference type="Proteomes" id="UP000828390"/>
    </source>
</evidence>
<proteinExistence type="predicted"/>
<comment type="caution">
    <text evidence="1">The sequence shown here is derived from an EMBL/GenBank/DDBJ whole genome shotgun (WGS) entry which is preliminary data.</text>
</comment>
<dbReference type="AlphaFoldDB" id="A0A9D4QMD4"/>
<sequence length="73" mass="8665">MGAAGETRPEPRRLEGASWQPMHIWDHIYMREREREREKRPAICFSIEMFLLVRSFVVAQSHCTLLKPHLFGQ</sequence>
<accession>A0A9D4QMD4</accession>
<reference evidence="1" key="1">
    <citation type="journal article" date="2019" name="bioRxiv">
        <title>The Genome of the Zebra Mussel, Dreissena polymorpha: A Resource for Invasive Species Research.</title>
        <authorList>
            <person name="McCartney M.A."/>
            <person name="Auch B."/>
            <person name="Kono T."/>
            <person name="Mallez S."/>
            <person name="Zhang Y."/>
            <person name="Obille A."/>
            <person name="Becker A."/>
            <person name="Abrahante J.E."/>
            <person name="Garbe J."/>
            <person name="Badalamenti J.P."/>
            <person name="Herman A."/>
            <person name="Mangelson H."/>
            <person name="Liachko I."/>
            <person name="Sullivan S."/>
            <person name="Sone E.D."/>
            <person name="Koren S."/>
            <person name="Silverstein K.A.T."/>
            <person name="Beckman K.B."/>
            <person name="Gohl D.M."/>
        </authorList>
    </citation>
    <scope>NUCLEOTIDE SEQUENCE</scope>
    <source>
        <strain evidence="1">Duluth1</strain>
        <tissue evidence="1">Whole animal</tissue>
    </source>
</reference>
<organism evidence="1 2">
    <name type="scientific">Dreissena polymorpha</name>
    <name type="common">Zebra mussel</name>
    <name type="synonym">Mytilus polymorpha</name>
    <dbReference type="NCBI Taxonomy" id="45954"/>
    <lineage>
        <taxon>Eukaryota</taxon>
        <taxon>Metazoa</taxon>
        <taxon>Spiralia</taxon>
        <taxon>Lophotrochozoa</taxon>
        <taxon>Mollusca</taxon>
        <taxon>Bivalvia</taxon>
        <taxon>Autobranchia</taxon>
        <taxon>Heteroconchia</taxon>
        <taxon>Euheterodonta</taxon>
        <taxon>Imparidentia</taxon>
        <taxon>Neoheterodontei</taxon>
        <taxon>Myida</taxon>
        <taxon>Dreissenoidea</taxon>
        <taxon>Dreissenidae</taxon>
        <taxon>Dreissena</taxon>
    </lineage>
</organism>
<dbReference type="EMBL" id="JAIWYP010000004">
    <property type="protein sequence ID" value="KAH3836443.1"/>
    <property type="molecule type" value="Genomic_DNA"/>
</dbReference>
<keyword evidence="2" id="KW-1185">Reference proteome</keyword>
<dbReference type="Proteomes" id="UP000828390">
    <property type="component" value="Unassembled WGS sequence"/>
</dbReference>